<keyword evidence="15" id="KW-0325">Glycoprotein</keyword>
<dbReference type="PANTHER" id="PTHR10926">
    <property type="entry name" value="CELL CYCLE CONTROL PROTEIN 50"/>
    <property type="match status" value="1"/>
</dbReference>
<evidence type="ECO:0000256" key="12">
    <source>
        <dbReference type="ARBA" id="ARBA00023055"/>
    </source>
</evidence>
<name>A0ABD0NQG7_CIRMR</name>
<gene>
    <name evidence="19" type="ORF">M9458_039817</name>
</gene>
<evidence type="ECO:0000256" key="14">
    <source>
        <dbReference type="ARBA" id="ARBA00023157"/>
    </source>
</evidence>
<reference evidence="19 20" key="1">
    <citation type="submission" date="2024-05" db="EMBL/GenBank/DDBJ databases">
        <title>Genome sequencing and assembly of Indian major carp, Cirrhinus mrigala (Hamilton, 1822).</title>
        <authorList>
            <person name="Mohindra V."/>
            <person name="Chowdhury L.M."/>
            <person name="Lal K."/>
            <person name="Jena J.K."/>
        </authorList>
    </citation>
    <scope>NUCLEOTIDE SEQUENCE [LARGE SCALE GENOMIC DNA]</scope>
    <source>
        <strain evidence="19">CM1030</strain>
        <tissue evidence="19">Blood</tissue>
    </source>
</reference>
<comment type="subcellular location">
    <subcellularLocation>
        <location evidence="2">Apical cell membrane</location>
    </subcellularLocation>
    <subcellularLocation>
        <location evidence="3">Cytoplasmic vesicle</location>
        <location evidence="3">Secretory vesicle membrane</location>
    </subcellularLocation>
    <subcellularLocation>
        <location evidence="4">Golgi apparatus</location>
    </subcellularLocation>
    <subcellularLocation>
        <location evidence="1">Membrane</location>
        <topology evidence="1">Multi-pass membrane protein</topology>
    </subcellularLocation>
</comment>
<dbReference type="AlphaFoldDB" id="A0ABD0NQG7"/>
<evidence type="ECO:0000256" key="4">
    <source>
        <dbReference type="ARBA" id="ARBA00004555"/>
    </source>
</evidence>
<evidence type="ECO:0000256" key="17">
    <source>
        <dbReference type="ARBA" id="ARBA00032152"/>
    </source>
</evidence>
<evidence type="ECO:0000256" key="16">
    <source>
        <dbReference type="ARBA" id="ARBA00023329"/>
    </source>
</evidence>
<keyword evidence="16" id="KW-0968">Cytoplasmic vesicle</keyword>
<dbReference type="GO" id="GO:0016324">
    <property type="term" value="C:apical plasma membrane"/>
    <property type="evidence" value="ECO:0007669"/>
    <property type="project" value="UniProtKB-SubCell"/>
</dbReference>
<dbReference type="Proteomes" id="UP001529510">
    <property type="component" value="Unassembled WGS sequence"/>
</dbReference>
<evidence type="ECO:0000313" key="20">
    <source>
        <dbReference type="Proteomes" id="UP001529510"/>
    </source>
</evidence>
<accession>A0ABD0NQG7</accession>
<evidence type="ECO:0000256" key="9">
    <source>
        <dbReference type="ARBA" id="ARBA00022692"/>
    </source>
</evidence>
<keyword evidence="14" id="KW-1015">Disulfide bond</keyword>
<dbReference type="InterPro" id="IPR005045">
    <property type="entry name" value="CDC50/LEM3_fam"/>
</dbReference>
<evidence type="ECO:0000256" key="2">
    <source>
        <dbReference type="ARBA" id="ARBA00004221"/>
    </source>
</evidence>
<evidence type="ECO:0000256" key="6">
    <source>
        <dbReference type="ARBA" id="ARBA00021160"/>
    </source>
</evidence>
<dbReference type="PANTHER" id="PTHR10926:SF17">
    <property type="entry name" value="CELL CYCLE CONTROL PROTEIN 50A"/>
    <property type="match status" value="1"/>
</dbReference>
<organism evidence="19 20">
    <name type="scientific">Cirrhinus mrigala</name>
    <name type="common">Mrigala</name>
    <dbReference type="NCBI Taxonomy" id="683832"/>
    <lineage>
        <taxon>Eukaryota</taxon>
        <taxon>Metazoa</taxon>
        <taxon>Chordata</taxon>
        <taxon>Craniata</taxon>
        <taxon>Vertebrata</taxon>
        <taxon>Euteleostomi</taxon>
        <taxon>Actinopterygii</taxon>
        <taxon>Neopterygii</taxon>
        <taxon>Teleostei</taxon>
        <taxon>Ostariophysi</taxon>
        <taxon>Cypriniformes</taxon>
        <taxon>Cyprinidae</taxon>
        <taxon>Labeoninae</taxon>
        <taxon>Labeonini</taxon>
        <taxon>Cirrhinus</taxon>
    </lineage>
</organism>
<keyword evidence="7" id="KW-0813">Transport</keyword>
<keyword evidence="12" id="KW-0445">Lipid transport</keyword>
<dbReference type="EMBL" id="JAMKFB020000020">
    <property type="protein sequence ID" value="KAL0164064.1"/>
    <property type="molecule type" value="Genomic_DNA"/>
</dbReference>
<keyword evidence="8" id="KW-1003">Cell membrane</keyword>
<feature type="non-terminal residue" evidence="19">
    <location>
        <position position="1"/>
    </location>
</feature>
<evidence type="ECO:0000256" key="15">
    <source>
        <dbReference type="ARBA" id="ARBA00023180"/>
    </source>
</evidence>
<keyword evidence="20" id="KW-1185">Reference proteome</keyword>
<evidence type="ECO:0000256" key="10">
    <source>
        <dbReference type="ARBA" id="ARBA00022989"/>
    </source>
</evidence>
<dbReference type="GO" id="GO:0005794">
    <property type="term" value="C:Golgi apparatus"/>
    <property type="evidence" value="ECO:0007669"/>
    <property type="project" value="UniProtKB-SubCell"/>
</dbReference>
<evidence type="ECO:0000256" key="18">
    <source>
        <dbReference type="ARBA" id="ARBA00032730"/>
    </source>
</evidence>
<protein>
    <recommendedName>
        <fullName evidence="6">Cell cycle control protein 50A</fullName>
    </recommendedName>
    <alternativeName>
        <fullName evidence="17">P4-ATPase flippase complex beta subunit TMEM30A</fullName>
    </alternativeName>
    <alternativeName>
        <fullName evidence="18">Transmembrane protein 30A</fullName>
    </alternativeName>
</protein>
<evidence type="ECO:0000256" key="1">
    <source>
        <dbReference type="ARBA" id="ARBA00004141"/>
    </source>
</evidence>
<feature type="non-terminal residue" evidence="19">
    <location>
        <position position="89"/>
    </location>
</feature>
<evidence type="ECO:0000256" key="7">
    <source>
        <dbReference type="ARBA" id="ARBA00022448"/>
    </source>
</evidence>
<evidence type="ECO:0000256" key="11">
    <source>
        <dbReference type="ARBA" id="ARBA00023034"/>
    </source>
</evidence>
<comment type="caution">
    <text evidence="19">The sequence shown here is derived from an EMBL/GenBank/DDBJ whole genome shotgun (WGS) entry which is preliminary data.</text>
</comment>
<evidence type="ECO:0000256" key="13">
    <source>
        <dbReference type="ARBA" id="ARBA00023136"/>
    </source>
</evidence>
<keyword evidence="9" id="KW-0812">Transmembrane</keyword>
<evidence type="ECO:0000256" key="3">
    <source>
        <dbReference type="ARBA" id="ARBA00004250"/>
    </source>
</evidence>
<keyword evidence="13" id="KW-0472">Membrane</keyword>
<evidence type="ECO:0000313" key="19">
    <source>
        <dbReference type="EMBL" id="KAL0164064.1"/>
    </source>
</evidence>
<dbReference type="GO" id="GO:0030658">
    <property type="term" value="C:transport vesicle membrane"/>
    <property type="evidence" value="ECO:0007669"/>
    <property type="project" value="UniProtKB-SubCell"/>
</dbReference>
<sequence>TAKPVNWRKPVYELDTDPENNGFINEDFIVWMRTAALPTFRKLYRIIQKKNNMTPTLPRGNYSLEVVYSILALHTFYNKKLYRERKLTV</sequence>
<keyword evidence="10" id="KW-1133">Transmembrane helix</keyword>
<dbReference type="Pfam" id="PF03381">
    <property type="entry name" value="CDC50"/>
    <property type="match status" value="1"/>
</dbReference>
<evidence type="ECO:0000256" key="5">
    <source>
        <dbReference type="ARBA" id="ARBA00009457"/>
    </source>
</evidence>
<keyword evidence="11" id="KW-0333">Golgi apparatus</keyword>
<proteinExistence type="inferred from homology"/>
<comment type="similarity">
    <text evidence="5">Belongs to the CDC50/LEM3 family.</text>
</comment>
<evidence type="ECO:0000256" key="8">
    <source>
        <dbReference type="ARBA" id="ARBA00022475"/>
    </source>
</evidence>
<dbReference type="GO" id="GO:0006869">
    <property type="term" value="P:lipid transport"/>
    <property type="evidence" value="ECO:0007669"/>
    <property type="project" value="UniProtKB-KW"/>
</dbReference>